<dbReference type="SMART" id="SM00062">
    <property type="entry name" value="PBPb"/>
    <property type="match status" value="1"/>
</dbReference>
<dbReference type="Pfam" id="PF00497">
    <property type="entry name" value="SBP_bac_3"/>
    <property type="match status" value="1"/>
</dbReference>
<evidence type="ECO:0000256" key="2">
    <source>
        <dbReference type="ARBA" id="ARBA00022448"/>
    </source>
</evidence>
<sequence length="342" mass="38810">MKLSRLILCFLCLGLGNVSDAFAAADAGLRYIQTRGTVRCGTDLRSKFYAYKDEDGFWHGFDADICKAISLAVFNRSDRFTMVNVSQEDITRALSTNKIDVMLSSAPFSAEREITYKSMPVDILYYDQQMFLARKIEGATSMEAYKGAKVCVVSDTDDYHNLVNYSRAYKLDLVPLPFKLQQRATEAFLLNRCPLLTGNAIYLKNILTARFDGSKDVELLPESIALKPVYAIVAKDNNTLRIIVKWIFNALKLAEEHNINSKNVNVYIGSKDISVQNLLGDNPHLWNKFGLNPNWLRKAIEDLGNYGEIYERNIGKDSPLMMERRENNLLRNRGLISSQPFL</sequence>
<dbReference type="PANTHER" id="PTHR30085:SF6">
    <property type="entry name" value="ABC TRANSPORTER GLUTAMINE-BINDING PROTEIN GLNH"/>
    <property type="match status" value="1"/>
</dbReference>
<keyword evidence="2" id="KW-0813">Transport</keyword>
<proteinExistence type="inferred from homology"/>
<evidence type="ECO:0000313" key="7">
    <source>
        <dbReference type="Proteomes" id="UP000824107"/>
    </source>
</evidence>
<dbReference type="EMBL" id="DVNC01000039">
    <property type="protein sequence ID" value="HIU53680.1"/>
    <property type="molecule type" value="Genomic_DNA"/>
</dbReference>
<reference evidence="6" key="2">
    <citation type="journal article" date="2021" name="PeerJ">
        <title>Extensive microbial diversity within the chicken gut microbiome revealed by metagenomics and culture.</title>
        <authorList>
            <person name="Gilroy R."/>
            <person name="Ravi A."/>
            <person name="Getino M."/>
            <person name="Pursley I."/>
            <person name="Horton D.L."/>
            <person name="Alikhan N.F."/>
            <person name="Baker D."/>
            <person name="Gharbi K."/>
            <person name="Hall N."/>
            <person name="Watson M."/>
            <person name="Adriaenssens E.M."/>
            <person name="Foster-Nyarko E."/>
            <person name="Jarju S."/>
            <person name="Secka A."/>
            <person name="Antonio M."/>
            <person name="Oren A."/>
            <person name="Chaudhuri R.R."/>
            <person name="La Ragione R."/>
            <person name="Hildebrand F."/>
            <person name="Pallen M.J."/>
        </authorList>
    </citation>
    <scope>NUCLEOTIDE SEQUENCE</scope>
    <source>
        <strain evidence="6">ChiW3-316</strain>
    </source>
</reference>
<gene>
    <name evidence="6" type="ORF">IAD20_06325</name>
</gene>
<evidence type="ECO:0000256" key="1">
    <source>
        <dbReference type="ARBA" id="ARBA00010333"/>
    </source>
</evidence>
<organism evidence="6 7">
    <name type="scientific">Candidatus Scatocola faecipullorum</name>
    <dbReference type="NCBI Taxonomy" id="2840917"/>
    <lineage>
        <taxon>Bacteria</taxon>
        <taxon>Pseudomonadati</taxon>
        <taxon>Pseudomonadota</taxon>
        <taxon>Alphaproteobacteria</taxon>
        <taxon>Rhodospirillales</taxon>
        <taxon>Rhodospirillaceae</taxon>
        <taxon>Rhodospirillaceae incertae sedis</taxon>
        <taxon>Candidatus Scatocola</taxon>
    </lineage>
</organism>
<reference evidence="6" key="1">
    <citation type="submission" date="2020-10" db="EMBL/GenBank/DDBJ databases">
        <authorList>
            <person name="Gilroy R."/>
        </authorList>
    </citation>
    <scope>NUCLEOTIDE SEQUENCE</scope>
    <source>
        <strain evidence="6">ChiW3-316</strain>
    </source>
</reference>
<comment type="similarity">
    <text evidence="1">Belongs to the bacterial solute-binding protein 3 family.</text>
</comment>
<evidence type="ECO:0000256" key="4">
    <source>
        <dbReference type="SAM" id="SignalP"/>
    </source>
</evidence>
<evidence type="ECO:0000313" key="6">
    <source>
        <dbReference type="EMBL" id="HIU53680.1"/>
    </source>
</evidence>
<dbReference type="PANTHER" id="PTHR30085">
    <property type="entry name" value="AMINO ACID ABC TRANSPORTER PERMEASE"/>
    <property type="match status" value="1"/>
</dbReference>
<name>A0A9D1M4J5_9PROT</name>
<dbReference type="SUPFAM" id="SSF53850">
    <property type="entry name" value="Periplasmic binding protein-like II"/>
    <property type="match status" value="1"/>
</dbReference>
<feature type="domain" description="Solute-binding protein family 3/N-terminal" evidence="5">
    <location>
        <begin position="37"/>
        <end position="262"/>
    </location>
</feature>
<dbReference type="Gene3D" id="3.40.190.10">
    <property type="entry name" value="Periplasmic binding protein-like II"/>
    <property type="match status" value="2"/>
</dbReference>
<dbReference type="Proteomes" id="UP000824107">
    <property type="component" value="Unassembled WGS sequence"/>
</dbReference>
<dbReference type="AlphaFoldDB" id="A0A9D1M4J5"/>
<dbReference type="GO" id="GO:0006865">
    <property type="term" value="P:amino acid transport"/>
    <property type="evidence" value="ECO:0007669"/>
    <property type="project" value="TreeGrafter"/>
</dbReference>
<keyword evidence="3 4" id="KW-0732">Signal</keyword>
<dbReference type="InterPro" id="IPR051455">
    <property type="entry name" value="Bact_solute-bind_prot3"/>
</dbReference>
<evidence type="ECO:0000259" key="5">
    <source>
        <dbReference type="SMART" id="SM00062"/>
    </source>
</evidence>
<protein>
    <submittedName>
        <fullName evidence="6">Transporter substrate-binding domain-containing protein</fullName>
    </submittedName>
</protein>
<comment type="caution">
    <text evidence="6">The sequence shown here is derived from an EMBL/GenBank/DDBJ whole genome shotgun (WGS) entry which is preliminary data.</text>
</comment>
<evidence type="ECO:0000256" key="3">
    <source>
        <dbReference type="ARBA" id="ARBA00022729"/>
    </source>
</evidence>
<dbReference type="InterPro" id="IPR001638">
    <property type="entry name" value="Solute-binding_3/MltF_N"/>
</dbReference>
<accession>A0A9D1M4J5</accession>
<feature type="chain" id="PRO_5039657209" evidence="4">
    <location>
        <begin position="24"/>
        <end position="342"/>
    </location>
</feature>
<feature type="signal peptide" evidence="4">
    <location>
        <begin position="1"/>
        <end position="23"/>
    </location>
</feature>